<evidence type="ECO:0000256" key="2">
    <source>
        <dbReference type="ARBA" id="ARBA00022475"/>
    </source>
</evidence>
<organism evidence="9 10">
    <name type="scientific">Streptomyces phaeolivaceus</name>
    <dbReference type="NCBI Taxonomy" id="2653200"/>
    <lineage>
        <taxon>Bacteria</taxon>
        <taxon>Bacillati</taxon>
        <taxon>Actinomycetota</taxon>
        <taxon>Actinomycetes</taxon>
        <taxon>Kitasatosporales</taxon>
        <taxon>Streptomycetaceae</taxon>
        <taxon>Streptomyces</taxon>
    </lineage>
</organism>
<evidence type="ECO:0000259" key="8">
    <source>
        <dbReference type="Pfam" id="PF02687"/>
    </source>
</evidence>
<comment type="subcellular location">
    <subcellularLocation>
        <location evidence="1">Cell membrane</location>
        <topology evidence="1">Multi-pass membrane protein</topology>
    </subcellularLocation>
</comment>
<proteinExistence type="predicted"/>
<evidence type="ECO:0000256" key="3">
    <source>
        <dbReference type="ARBA" id="ARBA00022692"/>
    </source>
</evidence>
<feature type="transmembrane region" description="Helical" evidence="6">
    <location>
        <begin position="320"/>
        <end position="344"/>
    </location>
</feature>
<keyword evidence="3 6" id="KW-0812">Transmembrane</keyword>
<dbReference type="RefSeq" id="WP_152169941.1">
    <property type="nucleotide sequence ID" value="NZ_CP045096.1"/>
</dbReference>
<dbReference type="InterPro" id="IPR003838">
    <property type="entry name" value="ABC3_permease_C"/>
</dbReference>
<keyword evidence="4 6" id="KW-1133">Transmembrane helix</keyword>
<dbReference type="Proteomes" id="UP000327294">
    <property type="component" value="Chromosome"/>
</dbReference>
<gene>
    <name evidence="9" type="ORF">F9278_22415</name>
</gene>
<evidence type="ECO:0000256" key="5">
    <source>
        <dbReference type="ARBA" id="ARBA00023136"/>
    </source>
</evidence>
<evidence type="ECO:0000313" key="10">
    <source>
        <dbReference type="Proteomes" id="UP000327294"/>
    </source>
</evidence>
<evidence type="ECO:0000313" key="9">
    <source>
        <dbReference type="EMBL" id="QFQ98480.1"/>
    </source>
</evidence>
<dbReference type="GO" id="GO:0005886">
    <property type="term" value="C:plasma membrane"/>
    <property type="evidence" value="ECO:0007669"/>
    <property type="project" value="UniProtKB-SubCell"/>
</dbReference>
<evidence type="ECO:0000256" key="6">
    <source>
        <dbReference type="SAM" id="Phobius"/>
    </source>
</evidence>
<dbReference type="AlphaFoldDB" id="A0A5P8K618"/>
<keyword evidence="2" id="KW-1003">Cell membrane</keyword>
<sequence length="401" mass="40806">MSRWSLHTWTRDGRSLRRALPTLTVLAALLTTSAGVAAGASGAVERDVLGSGGLTQIELSSFEGDASVRSLTTSALRDAAHVPGVRRVVADYPSVLYAEEDGTYDLAGHTLTPGDDLPVVKGRIPAASTGLGRAEVVLPTAAQGTDFAALLGRTVAFGYTKATGAASGTTEVIRLKVVALYDPAWQADGPDVAYLSEETAALLAAARAGQTPETFRAREGAQSAVVLVGHQSRVAAATQSLQKKGFSASPVSDRVRNLPGLFGVADLAMRIGVLVLAVGAVALGTVRAADSTRARIGQFAVLRILGSGRPELRRILLGEAVLSGGVAGVVGVLVGTGASVALAGPLSDLLGLPIGRADALPGPAWAAAALLLPAVGLAAGTLLGSREVLRRDPYLTARAHA</sequence>
<protein>
    <submittedName>
        <fullName evidence="9">FtsX-like permease family protein</fullName>
    </submittedName>
</protein>
<dbReference type="KEGG" id="sphv:F9278_22415"/>
<dbReference type="EMBL" id="CP045096">
    <property type="protein sequence ID" value="QFQ98480.1"/>
    <property type="molecule type" value="Genomic_DNA"/>
</dbReference>
<keyword evidence="10" id="KW-1185">Reference proteome</keyword>
<dbReference type="Pfam" id="PF02687">
    <property type="entry name" value="FtsX"/>
    <property type="match status" value="1"/>
</dbReference>
<name>A0A5P8K618_9ACTN</name>
<reference evidence="9 10" key="1">
    <citation type="submission" date="2019-10" db="EMBL/GenBank/DDBJ databases">
        <title>Streptomyces sp. strain GY16 isolated from leaves of Broussonetia papyrifera.</title>
        <authorList>
            <person name="Mo P."/>
        </authorList>
    </citation>
    <scope>NUCLEOTIDE SEQUENCE [LARGE SCALE GENOMIC DNA]</scope>
    <source>
        <strain evidence="9 10">GY16</strain>
    </source>
</reference>
<evidence type="ECO:0000256" key="4">
    <source>
        <dbReference type="ARBA" id="ARBA00022989"/>
    </source>
</evidence>
<keyword evidence="7" id="KW-0732">Signal</keyword>
<feature type="transmembrane region" description="Helical" evidence="6">
    <location>
        <begin position="364"/>
        <end position="384"/>
    </location>
</feature>
<feature type="signal peptide" evidence="7">
    <location>
        <begin position="1"/>
        <end position="37"/>
    </location>
</feature>
<feature type="chain" id="PRO_5039541856" evidence="7">
    <location>
        <begin position="38"/>
        <end position="401"/>
    </location>
</feature>
<accession>A0A5P8K618</accession>
<feature type="transmembrane region" description="Helical" evidence="6">
    <location>
        <begin position="267"/>
        <end position="286"/>
    </location>
</feature>
<feature type="domain" description="ABC3 transporter permease C-terminal" evidence="8">
    <location>
        <begin position="273"/>
        <end position="380"/>
    </location>
</feature>
<keyword evidence="5 6" id="KW-0472">Membrane</keyword>
<evidence type="ECO:0000256" key="7">
    <source>
        <dbReference type="SAM" id="SignalP"/>
    </source>
</evidence>
<evidence type="ECO:0000256" key="1">
    <source>
        <dbReference type="ARBA" id="ARBA00004651"/>
    </source>
</evidence>